<sequence length="40" mass="4586">MKVRASIRSLAKQPGSKVVRRRGHTYVINKKNPRLKARQG</sequence>
<evidence type="ECO:0000256" key="1">
    <source>
        <dbReference type="ARBA" id="ARBA00007645"/>
    </source>
</evidence>
<name>A0A109W2Q1_ACTRD</name>
<comment type="similarity">
    <text evidence="1 5 6">Belongs to the bacterial ribosomal protein bL36 family.</text>
</comment>
<keyword evidence="9" id="KW-1185">Reference proteome</keyword>
<gene>
    <name evidence="5" type="primary">rpmJ</name>
    <name evidence="8" type="ORF">AXF14_07780</name>
</gene>
<dbReference type="GO" id="GO:1990904">
    <property type="term" value="C:ribonucleoprotein complex"/>
    <property type="evidence" value="ECO:0007669"/>
    <property type="project" value="UniProtKB-KW"/>
</dbReference>
<dbReference type="SUPFAM" id="SSF57840">
    <property type="entry name" value="Ribosomal protein L36"/>
    <property type="match status" value="1"/>
</dbReference>
<dbReference type="STRING" id="111015.AXF14_07780"/>
<dbReference type="GO" id="GO:0003735">
    <property type="term" value="F:structural constituent of ribosome"/>
    <property type="evidence" value="ECO:0007669"/>
    <property type="project" value="InterPro"/>
</dbReference>
<reference evidence="9" key="1">
    <citation type="submission" date="2016-02" db="EMBL/GenBank/DDBJ databases">
        <authorList>
            <person name="Holder M.E."/>
            <person name="Ajami N.J."/>
            <person name="Petrosino J.F."/>
        </authorList>
    </citation>
    <scope>NUCLEOTIDE SEQUENCE [LARGE SCALE GENOMIC DNA]</scope>
    <source>
        <strain evidence="9">CCUG 36733</strain>
    </source>
</reference>
<dbReference type="Pfam" id="PF00444">
    <property type="entry name" value="Ribosomal_L36"/>
    <property type="match status" value="1"/>
</dbReference>
<dbReference type="RefSeq" id="WP_003782012.1">
    <property type="nucleotide sequence ID" value="NZ_CAUSVG010000153.1"/>
</dbReference>
<dbReference type="PANTHER" id="PTHR47781:SF1">
    <property type="entry name" value="LARGE RIBOSOMAL SUBUNIT PROTEIN BL36B"/>
    <property type="match status" value="1"/>
</dbReference>
<dbReference type="OrthoDB" id="9801558at2"/>
<dbReference type="Proteomes" id="UP000065220">
    <property type="component" value="Chromosome"/>
</dbReference>
<accession>A0A109W2Q1</accession>
<dbReference type="NCBIfam" id="NF002021">
    <property type="entry name" value="PRK00831.1"/>
    <property type="match status" value="1"/>
</dbReference>
<evidence type="ECO:0000256" key="2">
    <source>
        <dbReference type="ARBA" id="ARBA00022980"/>
    </source>
</evidence>
<evidence type="ECO:0000313" key="9">
    <source>
        <dbReference type="Proteomes" id="UP000065220"/>
    </source>
</evidence>
<dbReference type="InterPro" id="IPR047621">
    <property type="entry name" value="Ribosomal_L36_bact"/>
</dbReference>
<dbReference type="GO" id="GO:0006412">
    <property type="term" value="P:translation"/>
    <property type="evidence" value="ECO:0007669"/>
    <property type="project" value="UniProtKB-UniRule"/>
</dbReference>
<dbReference type="PANTHER" id="PTHR47781">
    <property type="entry name" value="50S RIBOSOMAL PROTEIN L36 2"/>
    <property type="match status" value="1"/>
</dbReference>
<dbReference type="AlphaFoldDB" id="A0A109W2Q1"/>
<dbReference type="GO" id="GO:0005840">
    <property type="term" value="C:ribosome"/>
    <property type="evidence" value="ECO:0007669"/>
    <property type="project" value="UniProtKB-KW"/>
</dbReference>
<dbReference type="InterPro" id="IPR000473">
    <property type="entry name" value="Ribosomal_bL36"/>
</dbReference>
<keyword evidence="2 5" id="KW-0689">Ribosomal protein</keyword>
<protein>
    <recommendedName>
        <fullName evidence="4 5">Large ribosomal subunit protein bL36</fullName>
    </recommendedName>
</protein>
<dbReference type="InterPro" id="IPR035977">
    <property type="entry name" value="Ribosomal_bL36_sp"/>
</dbReference>
<evidence type="ECO:0000256" key="6">
    <source>
        <dbReference type="RuleBase" id="RU000571"/>
    </source>
</evidence>
<dbReference type="HAMAP" id="MF_00251">
    <property type="entry name" value="Ribosomal_bL36"/>
    <property type="match status" value="1"/>
</dbReference>
<feature type="region of interest" description="Disordered" evidence="7">
    <location>
        <begin position="1"/>
        <end position="24"/>
    </location>
</feature>
<evidence type="ECO:0000256" key="5">
    <source>
        <dbReference type="HAMAP-Rule" id="MF_00251"/>
    </source>
</evidence>
<dbReference type="GeneID" id="64213191"/>
<evidence type="ECO:0000256" key="7">
    <source>
        <dbReference type="SAM" id="MobiDB-lite"/>
    </source>
</evidence>
<proteinExistence type="inferred from homology"/>
<dbReference type="KEGG" id="ard:AXF14_07780"/>
<keyword evidence="3 5" id="KW-0687">Ribonucleoprotein</keyword>
<dbReference type="EMBL" id="CP014228">
    <property type="protein sequence ID" value="AMD87499.1"/>
    <property type="molecule type" value="Genomic_DNA"/>
</dbReference>
<dbReference type="NCBIfam" id="TIGR01022">
    <property type="entry name" value="rpmJ_bact"/>
    <property type="match status" value="1"/>
</dbReference>
<evidence type="ECO:0000256" key="4">
    <source>
        <dbReference type="ARBA" id="ARBA00035186"/>
    </source>
</evidence>
<evidence type="ECO:0000313" key="8">
    <source>
        <dbReference type="EMBL" id="AMD87499.1"/>
    </source>
</evidence>
<evidence type="ECO:0000256" key="3">
    <source>
        <dbReference type="ARBA" id="ARBA00023274"/>
    </source>
</evidence>
<organism evidence="8 9">
    <name type="scientific">Actinomyces radicidentis</name>
    <dbReference type="NCBI Taxonomy" id="111015"/>
    <lineage>
        <taxon>Bacteria</taxon>
        <taxon>Bacillati</taxon>
        <taxon>Actinomycetota</taxon>
        <taxon>Actinomycetes</taxon>
        <taxon>Actinomycetales</taxon>
        <taxon>Actinomycetaceae</taxon>
        <taxon>Actinomyces</taxon>
    </lineage>
</organism>